<feature type="transmembrane region" description="Helical" evidence="1">
    <location>
        <begin position="353"/>
        <end position="376"/>
    </location>
</feature>
<evidence type="ECO:0000259" key="2">
    <source>
        <dbReference type="Pfam" id="PF14331"/>
    </source>
</evidence>
<feature type="transmembrane region" description="Helical" evidence="1">
    <location>
        <begin position="6"/>
        <end position="27"/>
    </location>
</feature>
<keyword evidence="1" id="KW-0812">Transmembrane</keyword>
<evidence type="ECO:0000313" key="3">
    <source>
        <dbReference type="EMBL" id="KXU86485.1"/>
    </source>
</evidence>
<gene>
    <name evidence="3" type="ORF">CI15_18780</name>
</gene>
<dbReference type="STRING" id="1399968.CI15_18780"/>
<dbReference type="InterPro" id="IPR053156">
    <property type="entry name" value="T6SS_TssM-like"/>
</dbReference>
<feature type="domain" description="Type VI secretion system component TssM1 N-terminal" evidence="2">
    <location>
        <begin position="117"/>
        <end position="359"/>
    </location>
</feature>
<reference evidence="3 4" key="1">
    <citation type="journal article" date="2015" name="Int. J. Syst. Evol. Microbiol.">
        <title>Burkholderia monticola sp. nov., isolated from mountain soil.</title>
        <authorList>
            <person name="Baek I."/>
            <person name="Seo B."/>
            <person name="Lee I."/>
            <person name="Yi H."/>
            <person name="Chun J."/>
        </authorList>
    </citation>
    <scope>NUCLEOTIDE SEQUENCE [LARGE SCALE GENOMIC DNA]</scope>
    <source>
        <strain evidence="3 4">JC2948</strain>
    </source>
</reference>
<evidence type="ECO:0000313" key="4">
    <source>
        <dbReference type="Proteomes" id="UP000075613"/>
    </source>
</evidence>
<keyword evidence="1" id="KW-0472">Membrane</keyword>
<dbReference type="OrthoDB" id="9758229at2"/>
<dbReference type="PANTHER" id="PTHR36153">
    <property type="entry name" value="INNER MEMBRANE PROTEIN-RELATED"/>
    <property type="match status" value="1"/>
</dbReference>
<protein>
    <recommendedName>
        <fullName evidence="2">Type VI secretion system component TssM1 N-terminal domain-containing protein</fullName>
    </recommendedName>
</protein>
<dbReference type="InterPro" id="IPR025743">
    <property type="entry name" value="TssM1_N"/>
</dbReference>
<dbReference type="RefSeq" id="WP_062129774.1">
    <property type="nucleotide sequence ID" value="NZ_LRBG01000022.1"/>
</dbReference>
<organism evidence="3 4">
    <name type="scientific">Paraburkholderia monticola</name>
    <dbReference type="NCBI Taxonomy" id="1399968"/>
    <lineage>
        <taxon>Bacteria</taxon>
        <taxon>Pseudomonadati</taxon>
        <taxon>Pseudomonadota</taxon>
        <taxon>Betaproteobacteria</taxon>
        <taxon>Burkholderiales</taxon>
        <taxon>Burkholderiaceae</taxon>
        <taxon>Paraburkholderia</taxon>
    </lineage>
</organism>
<comment type="caution">
    <text evidence="3">The sequence shown here is derived from an EMBL/GenBank/DDBJ whole genome shotgun (WGS) entry which is preliminary data.</text>
</comment>
<dbReference type="Pfam" id="PF14331">
    <property type="entry name" value="IcmF-related_N"/>
    <property type="match status" value="1"/>
</dbReference>
<name>A0A149PN51_9BURK</name>
<proteinExistence type="predicted"/>
<sequence length="1297" mass="138023">MTLIMVLLVLIALLLAGLVIAAAIYWWREHQDRRPLREFSAAIRVAHRAMGVQDPYSVPRVLATGAPAALDALCRNWRLSPDSEPGWYGRVWHDAEGLLVTEPHDMLAATSAGRQVGAWRRLLRALLRNRPGRPLDAILWVIAADTLIGDDGKPREAGVEAIETSRTVLSLQRQFGMTLPLYVVVSGCDSVPGFDALAAALGRTEGSTPFGWASPYAPKRIYAESWIDEAFGSMRAALTETITELGTLNGKLDASLFLLPQRIDTLRMPLRDRIEPTLRGAADGTAPFLRGIYCVGAVPNRRSPSIATRAPGDAYTGTPAPAFAARLWQDVLLAGQGLASPIPRVLALRMRRYRVATVAAAVLAVCWCVGLGVSFWRMRGDGLALASAYDSLTLAQTTYRESDKSRAAAAGAIDTVANALMDVPRWRLTSPFMPLSYLSSGHEWGDAQLHMLRGLVFMPLHDRLVARLAQMTCTTHDDANTDVAALATRQPQDLPEFKTGSQLVANAAQVEHMIAIYNKLVQAGSGNAAMLAQLMREAVDVNLSLERIADREGMDDAVRTSSTEGGMVSLVGRDVSAARQNVSVCFEGLFDTWFDHVYSDSTLSVNAGKVQAALTELKTPGTVPTNASLAELAERIDLLATQVDAADHGWAGARGKELVPGLTATFDTAQRLRLIGEGPVAAVLAHEEAAQNAFSARWLASGNLPGVLSASPSNGLQLAADLPPLRDSLRTLLAQPFAAVSNDSNAGIRNVDVSTVQQALAVLPGYRQYVAEPLAKAPDAYRGALLAAAGNSAVTSMVSALSTPGLTTLSHDPSSPADAAQQFDTLRKNALDLITAFDSLGRHDLATSVALQVSNAALAVLRTADAQLQSLAPFRPLHGDFSSWDGSQGGALRAFGATTPQALQSYLTAQSAAVADTATNAASALDWLNAQKPPLAPADARMVSRWQALTTDLVQFRAKSPTSAMMAVPSIISDRLDKLDLANCSASLDQIDVPAAGDIVASTGARLVSSAREQCFRLQMGNGTQAYEQIRSYFERYLAGRFPFAADAGAPAADLRQTAAFVALLDRHLADAQRGLAAAAAIGRGSTDSEQFVAKLVNAKPWLDALVARGADGMLQGIEVSVDWRVDRADEIGADQVIEWKLVSGNDAVTYPSSGGPPARWSPSLPVAVSLRWAKDGPWQPMFDTAQPTLSSEGGVATWSAGDAWALLRVVRLHQMPVDAATASAGQPPRMLLTIPVRDRSGAIQTARMFMRVGYVGAAKTPQAIPDLPYATPGMIGPGTSVVNYPASARTSMAGHE</sequence>
<accession>A0A149PN51</accession>
<keyword evidence="4" id="KW-1185">Reference proteome</keyword>
<dbReference type="PANTHER" id="PTHR36153:SF1">
    <property type="entry name" value="TYPE VI SECRETION SYSTEM COMPONENT TSSM1"/>
    <property type="match status" value="1"/>
</dbReference>
<keyword evidence="1" id="KW-1133">Transmembrane helix</keyword>
<evidence type="ECO:0000256" key="1">
    <source>
        <dbReference type="SAM" id="Phobius"/>
    </source>
</evidence>
<dbReference type="Proteomes" id="UP000075613">
    <property type="component" value="Unassembled WGS sequence"/>
</dbReference>
<dbReference type="EMBL" id="LRBG01000022">
    <property type="protein sequence ID" value="KXU86485.1"/>
    <property type="molecule type" value="Genomic_DNA"/>
</dbReference>